<dbReference type="Proteomes" id="UP000000417">
    <property type="component" value="Chromosome"/>
</dbReference>
<dbReference type="NCBIfam" id="TIGR02889">
    <property type="entry name" value="spore_YpeB"/>
    <property type="match status" value="1"/>
</dbReference>
<evidence type="ECO:0000313" key="5">
    <source>
        <dbReference type="EMBL" id="BAD41942.1"/>
    </source>
</evidence>
<gene>
    <name evidence="5" type="ordered locus">STH2959</name>
</gene>
<dbReference type="InterPro" id="IPR014239">
    <property type="entry name" value="YpeB_PepSY1-2"/>
</dbReference>
<feature type="domain" description="PepSY" evidence="2">
    <location>
        <begin position="397"/>
        <end position="454"/>
    </location>
</feature>
<evidence type="ECO:0000259" key="3">
    <source>
        <dbReference type="Pfam" id="PF14620"/>
    </source>
</evidence>
<dbReference type="InterPro" id="IPR048402">
    <property type="entry name" value="YpeB_N"/>
</dbReference>
<feature type="coiled-coil region" evidence="1">
    <location>
        <begin position="131"/>
        <end position="158"/>
    </location>
</feature>
<dbReference type="AlphaFoldDB" id="Q67K56"/>
<dbReference type="Pfam" id="PF03413">
    <property type="entry name" value="PepSY"/>
    <property type="match status" value="1"/>
</dbReference>
<dbReference type="EMBL" id="AP006840">
    <property type="protein sequence ID" value="BAD41942.1"/>
    <property type="molecule type" value="Genomic_DNA"/>
</dbReference>
<evidence type="ECO:0000259" key="2">
    <source>
        <dbReference type="Pfam" id="PF03413"/>
    </source>
</evidence>
<dbReference type="InterPro" id="IPR025711">
    <property type="entry name" value="PepSY"/>
</dbReference>
<dbReference type="Pfam" id="PF14620">
    <property type="entry name" value="YPEB_PepSY1-2"/>
    <property type="match status" value="1"/>
</dbReference>
<feature type="domain" description="Sporulation protein YpeB PepSY1 and PepSY2" evidence="3">
    <location>
        <begin position="201"/>
        <end position="394"/>
    </location>
</feature>
<name>Q67K56_SYMTH</name>
<keyword evidence="1" id="KW-0175">Coiled coil</keyword>
<keyword evidence="6" id="KW-1185">Reference proteome</keyword>
<evidence type="ECO:0000259" key="4">
    <source>
        <dbReference type="Pfam" id="PF20769"/>
    </source>
</evidence>
<sequence>MDMRRVVTWLSVSLFAAVAVAVWAAWTANLNEHNRLLANALEAERQRNFVDMVHHVEQIQALLGKGLATGSERQNMRYMADVHRHASAAMTAFSSLPLPTEVSSTTGKFLQQVGDFAYALLRDEAAGRSLTEAERAELQRLREAAAALKEQLGTMLTQYQRGGFRWHQPAQLSLRTLMRPPGRVLSDPAASGGPAAAALLDGGWAQLATSMEQMPTFIYNGPFSDHVNQTPPALSGPQLSREEAGGRLATALPDAAAYRVVDVVESGGNLPAYTFRLAPAGTRGSAYTATVSLTRQGGHLLEFLSGRVLGQPALDLEQARAVGQEYLARIGYADMVPTFAQIQDGVAFVAYVYQQGEVIVYPDQAKVKVALDNGEVLGVDARQYLTNHRRRTLPRPRLTPDEARSRLNPHLEVSRVQLALIPDAAGTGEVLTYEFQGKIGDEVYLVYINAETGAEEQILQLIVTDGGTFTL</sequence>
<evidence type="ECO:0008006" key="7">
    <source>
        <dbReference type="Google" id="ProtNLM"/>
    </source>
</evidence>
<dbReference type="Pfam" id="PF20769">
    <property type="entry name" value="YPEB_N"/>
    <property type="match status" value="1"/>
</dbReference>
<evidence type="ECO:0000313" key="6">
    <source>
        <dbReference type="Proteomes" id="UP000000417"/>
    </source>
</evidence>
<organism evidence="5 6">
    <name type="scientific">Symbiobacterium thermophilum (strain DSM 24528 / JCM 14929 / IAM 14863 / T)</name>
    <dbReference type="NCBI Taxonomy" id="292459"/>
    <lineage>
        <taxon>Bacteria</taxon>
        <taxon>Bacillati</taxon>
        <taxon>Bacillota</taxon>
        <taxon>Clostridia</taxon>
        <taxon>Eubacteriales</taxon>
        <taxon>Symbiobacteriaceae</taxon>
        <taxon>Symbiobacterium</taxon>
    </lineage>
</organism>
<evidence type="ECO:0000256" key="1">
    <source>
        <dbReference type="SAM" id="Coils"/>
    </source>
</evidence>
<dbReference type="eggNOG" id="COG2959">
    <property type="taxonomic scope" value="Bacteria"/>
</dbReference>
<dbReference type="HOGENOM" id="CLU_045803_0_0_9"/>
<proteinExistence type="predicted"/>
<reference evidence="5 6" key="1">
    <citation type="journal article" date="2004" name="Nucleic Acids Res.">
        <title>Genome sequence of Symbiobacterium thermophilum, an uncultivable bacterium that depends on microbial commensalism.</title>
        <authorList>
            <person name="Ueda K."/>
            <person name="Yamashita A."/>
            <person name="Ishikawa J."/>
            <person name="Shimada M."/>
            <person name="Watsuji T."/>
            <person name="Morimura K."/>
            <person name="Ikeda H."/>
            <person name="Hattori M."/>
            <person name="Beppu T."/>
        </authorList>
    </citation>
    <scope>NUCLEOTIDE SEQUENCE [LARGE SCALE GENOMIC DNA]</scope>
    <source>
        <strain evidence="6">T / IAM 14863</strain>
    </source>
</reference>
<accession>Q67K56</accession>
<dbReference type="GO" id="GO:0009847">
    <property type="term" value="P:spore germination"/>
    <property type="evidence" value="ECO:0007669"/>
    <property type="project" value="InterPro"/>
</dbReference>
<protein>
    <recommendedName>
        <fullName evidence="7">Germination protein YpeB</fullName>
    </recommendedName>
</protein>
<dbReference type="STRING" id="292459.STH2959"/>
<dbReference type="KEGG" id="sth:STH2959"/>
<feature type="domain" description="Sporulation protein YpeB N-terminal" evidence="4">
    <location>
        <begin position="34"/>
        <end position="167"/>
    </location>
</feature>